<evidence type="ECO:0000259" key="3">
    <source>
        <dbReference type="Pfam" id="PF00111"/>
    </source>
</evidence>
<evidence type="ECO:0000256" key="1">
    <source>
        <dbReference type="ARBA" id="ARBA00022714"/>
    </source>
</evidence>
<dbReference type="Gene3D" id="3.10.20.30">
    <property type="match status" value="1"/>
</dbReference>
<keyword evidence="1" id="KW-0408">Iron</keyword>
<reference evidence="4 5" key="1">
    <citation type="journal article" date="2021" name="Elife">
        <title>Chloroplast acquisition without the gene transfer in kleptoplastic sea slugs, Plakobranchus ocellatus.</title>
        <authorList>
            <person name="Maeda T."/>
            <person name="Takahashi S."/>
            <person name="Yoshida T."/>
            <person name="Shimamura S."/>
            <person name="Takaki Y."/>
            <person name="Nagai Y."/>
            <person name="Toyoda A."/>
            <person name="Suzuki Y."/>
            <person name="Arimoto A."/>
            <person name="Ishii H."/>
            <person name="Satoh N."/>
            <person name="Nishiyama T."/>
            <person name="Hasebe M."/>
            <person name="Maruyama T."/>
            <person name="Minagawa J."/>
            <person name="Obokata J."/>
            <person name="Shigenobu S."/>
        </authorList>
    </citation>
    <scope>NUCLEOTIDE SEQUENCE [LARGE SCALE GENOMIC DNA]</scope>
</reference>
<proteinExistence type="predicted"/>
<dbReference type="GO" id="GO:0051537">
    <property type="term" value="F:2 iron, 2 sulfur cluster binding"/>
    <property type="evidence" value="ECO:0007669"/>
    <property type="project" value="UniProtKB-KW"/>
</dbReference>
<dbReference type="Pfam" id="PF00111">
    <property type="entry name" value="Fer2"/>
    <property type="match status" value="1"/>
</dbReference>
<keyword evidence="1" id="KW-0479">Metal-binding</keyword>
<evidence type="ECO:0000256" key="2">
    <source>
        <dbReference type="ARBA" id="ARBA00023014"/>
    </source>
</evidence>
<sequence>MFALSEADKLSESNGIEKIRENKLLKNQPLTCPSNMRTVDVKDGVVFDHSVSDKFLPTTTLNDYIREVAGLTGTKVMCKEGGCGCCAVTVTHALDGETVETMSINSVRSWLVLRFHLL</sequence>
<keyword evidence="2" id="KW-0411">Iron-sulfur</keyword>
<dbReference type="SUPFAM" id="SSF54292">
    <property type="entry name" value="2Fe-2S ferredoxin-like"/>
    <property type="match status" value="1"/>
</dbReference>
<dbReference type="AlphaFoldDB" id="A0AAV4JNL1"/>
<protein>
    <submittedName>
        <fullName evidence="4">Aldehyde oxidase-2</fullName>
    </submittedName>
</protein>
<organism evidence="4 5">
    <name type="scientific">Elysia marginata</name>
    <dbReference type="NCBI Taxonomy" id="1093978"/>
    <lineage>
        <taxon>Eukaryota</taxon>
        <taxon>Metazoa</taxon>
        <taxon>Spiralia</taxon>
        <taxon>Lophotrochozoa</taxon>
        <taxon>Mollusca</taxon>
        <taxon>Gastropoda</taxon>
        <taxon>Heterobranchia</taxon>
        <taxon>Euthyneura</taxon>
        <taxon>Panpulmonata</taxon>
        <taxon>Sacoglossa</taxon>
        <taxon>Placobranchoidea</taxon>
        <taxon>Plakobranchidae</taxon>
        <taxon>Elysia</taxon>
    </lineage>
</organism>
<dbReference type="EMBL" id="BMAT01007026">
    <property type="protein sequence ID" value="GFS24392.1"/>
    <property type="molecule type" value="Genomic_DNA"/>
</dbReference>
<dbReference type="InterPro" id="IPR001041">
    <property type="entry name" value="2Fe-2S_ferredoxin-type"/>
</dbReference>
<dbReference type="InterPro" id="IPR036010">
    <property type="entry name" value="2Fe-2S_ferredoxin-like_sf"/>
</dbReference>
<dbReference type="Proteomes" id="UP000762676">
    <property type="component" value="Unassembled WGS sequence"/>
</dbReference>
<accession>A0AAV4JNL1</accession>
<dbReference type="InterPro" id="IPR012675">
    <property type="entry name" value="Beta-grasp_dom_sf"/>
</dbReference>
<feature type="domain" description="2Fe-2S ferredoxin-type" evidence="3">
    <location>
        <begin position="57"/>
        <end position="92"/>
    </location>
</feature>
<keyword evidence="1" id="KW-0001">2Fe-2S</keyword>
<name>A0AAV4JNL1_9GAST</name>
<gene>
    <name evidence="4" type="ORF">ElyMa_003414600</name>
</gene>
<keyword evidence="5" id="KW-1185">Reference proteome</keyword>
<evidence type="ECO:0000313" key="5">
    <source>
        <dbReference type="Proteomes" id="UP000762676"/>
    </source>
</evidence>
<evidence type="ECO:0000313" key="4">
    <source>
        <dbReference type="EMBL" id="GFS24392.1"/>
    </source>
</evidence>
<comment type="caution">
    <text evidence="4">The sequence shown here is derived from an EMBL/GenBank/DDBJ whole genome shotgun (WGS) entry which is preliminary data.</text>
</comment>